<dbReference type="InterPro" id="IPR023210">
    <property type="entry name" value="NADP_OxRdtase_dom"/>
</dbReference>
<dbReference type="PROSITE" id="PS50890">
    <property type="entry name" value="PUA"/>
    <property type="match status" value="1"/>
</dbReference>
<evidence type="ECO:0000256" key="2">
    <source>
        <dbReference type="ARBA" id="ARBA00023002"/>
    </source>
</evidence>
<feature type="binding site" evidence="4">
    <location>
        <position position="109"/>
    </location>
    <ligand>
        <name>substrate</name>
    </ligand>
</feature>
<dbReference type="PIRSF" id="PIRSF000097">
    <property type="entry name" value="AKR"/>
    <property type="match status" value="1"/>
</dbReference>
<gene>
    <name evidence="7" type="ORF">EI97DRAFT_435101</name>
</gene>
<evidence type="ECO:0000313" key="7">
    <source>
        <dbReference type="EMBL" id="KAF2274561.1"/>
    </source>
</evidence>
<evidence type="ECO:0000313" key="8">
    <source>
        <dbReference type="Proteomes" id="UP000800097"/>
    </source>
</evidence>
<evidence type="ECO:0000256" key="4">
    <source>
        <dbReference type="PIRSR" id="PIRSR000097-2"/>
    </source>
</evidence>
<name>A0A6A6JDC4_WESOR</name>
<dbReference type="InterPro" id="IPR018170">
    <property type="entry name" value="Aldo/ket_reductase_CS"/>
</dbReference>
<evidence type="ECO:0000256" key="3">
    <source>
        <dbReference type="PIRSR" id="PIRSR000097-1"/>
    </source>
</evidence>
<evidence type="ECO:0000256" key="1">
    <source>
        <dbReference type="ARBA" id="ARBA00007905"/>
    </source>
</evidence>
<dbReference type="GeneID" id="54551964"/>
<keyword evidence="2" id="KW-0560">Oxidoreductase</keyword>
<dbReference type="RefSeq" id="XP_033652100.1">
    <property type="nucleotide sequence ID" value="XM_033798789.1"/>
</dbReference>
<dbReference type="Pfam" id="PF00248">
    <property type="entry name" value="Aldo_ket_red"/>
    <property type="match status" value="1"/>
</dbReference>
<dbReference type="PROSITE" id="PS00062">
    <property type="entry name" value="ALDOKETO_REDUCTASE_2"/>
    <property type="match status" value="1"/>
</dbReference>
<feature type="active site" description="Proton donor" evidence="3">
    <location>
        <position position="51"/>
    </location>
</feature>
<dbReference type="InterPro" id="IPR020471">
    <property type="entry name" value="AKR"/>
</dbReference>
<dbReference type="FunFam" id="3.20.20.100:FF:000007">
    <property type="entry name" value="NAD(P)H-dependent D-xylose reductase xyl1"/>
    <property type="match status" value="1"/>
</dbReference>
<feature type="site" description="Lowers pKa of active site Tyr" evidence="5">
    <location>
        <position position="76"/>
    </location>
</feature>
<feature type="domain" description="NADP-dependent oxidoreductase" evidence="6">
    <location>
        <begin position="19"/>
        <end position="289"/>
    </location>
</feature>
<dbReference type="PRINTS" id="PR00069">
    <property type="entry name" value="ALDKETRDTASE"/>
</dbReference>
<dbReference type="SUPFAM" id="SSF51430">
    <property type="entry name" value="NAD(P)-linked oxidoreductase"/>
    <property type="match status" value="1"/>
</dbReference>
<protein>
    <submittedName>
        <fullName evidence="7">Aldo/keto reductase</fullName>
    </submittedName>
</protein>
<dbReference type="PROSITE" id="PS00798">
    <property type="entry name" value="ALDOKETO_REDUCTASE_1"/>
    <property type="match status" value="1"/>
</dbReference>
<dbReference type="InterPro" id="IPR036812">
    <property type="entry name" value="NAD(P)_OxRdtase_dom_sf"/>
</dbReference>
<dbReference type="Gene3D" id="3.20.20.100">
    <property type="entry name" value="NADP-dependent oxidoreductase domain"/>
    <property type="match status" value="1"/>
</dbReference>
<dbReference type="CDD" id="cd19071">
    <property type="entry name" value="AKR_AKR1-5-like"/>
    <property type="match status" value="1"/>
</dbReference>
<evidence type="ECO:0000256" key="5">
    <source>
        <dbReference type="PIRSR" id="PIRSR000097-3"/>
    </source>
</evidence>
<sequence length="313" mass="35032">MAHNQTMFKLNTGAQIPAIGFGTWQDAEAQEQAVVTAIKAGYRHIDTAFVYGTEEAVGKGIKKAGIPRDQIFITTKLWNNAHHPEDVPKQLDASLKALGVDYIDLWLMHWPSAFARGDTLFPKDKDGKPITGDTDYVDTYKAMEKCLKEGKVKAIGVSNFSKAEMERLLEKTDVVPAAHELELHPWLQQTSFTEWHKQKGIHIIAYSPFGNQNPIYDKGKDIGKLIDDPTLVEIGKKHGKTGAQVALAWNIAKGHSVLPKSKTESRIKANFEGDFKLPEEDVKKIDGIDKKLRFCDPSESFGYKYYTDLDGKE</sequence>
<dbReference type="PANTHER" id="PTHR11732">
    <property type="entry name" value="ALDO/KETO REDUCTASE"/>
    <property type="match status" value="1"/>
</dbReference>
<dbReference type="Proteomes" id="UP000800097">
    <property type="component" value="Unassembled WGS sequence"/>
</dbReference>
<dbReference type="OrthoDB" id="416253at2759"/>
<proteinExistence type="inferred from homology"/>
<dbReference type="GO" id="GO:0016491">
    <property type="term" value="F:oxidoreductase activity"/>
    <property type="evidence" value="ECO:0007669"/>
    <property type="project" value="UniProtKB-KW"/>
</dbReference>
<organism evidence="7 8">
    <name type="scientific">Westerdykella ornata</name>
    <dbReference type="NCBI Taxonomy" id="318751"/>
    <lineage>
        <taxon>Eukaryota</taxon>
        <taxon>Fungi</taxon>
        <taxon>Dikarya</taxon>
        <taxon>Ascomycota</taxon>
        <taxon>Pezizomycotina</taxon>
        <taxon>Dothideomycetes</taxon>
        <taxon>Pleosporomycetidae</taxon>
        <taxon>Pleosporales</taxon>
        <taxon>Sporormiaceae</taxon>
        <taxon>Westerdykella</taxon>
    </lineage>
</organism>
<accession>A0A6A6JDC4</accession>
<dbReference type="AlphaFoldDB" id="A0A6A6JDC4"/>
<dbReference type="EMBL" id="ML986502">
    <property type="protein sequence ID" value="KAF2274561.1"/>
    <property type="molecule type" value="Genomic_DNA"/>
</dbReference>
<keyword evidence="8" id="KW-1185">Reference proteome</keyword>
<reference evidence="7" key="1">
    <citation type="journal article" date="2020" name="Stud. Mycol.">
        <title>101 Dothideomycetes genomes: a test case for predicting lifestyles and emergence of pathogens.</title>
        <authorList>
            <person name="Haridas S."/>
            <person name="Albert R."/>
            <person name="Binder M."/>
            <person name="Bloem J."/>
            <person name="Labutti K."/>
            <person name="Salamov A."/>
            <person name="Andreopoulos B."/>
            <person name="Baker S."/>
            <person name="Barry K."/>
            <person name="Bills G."/>
            <person name="Bluhm B."/>
            <person name="Cannon C."/>
            <person name="Castanera R."/>
            <person name="Culley D."/>
            <person name="Daum C."/>
            <person name="Ezra D."/>
            <person name="Gonzalez J."/>
            <person name="Henrissat B."/>
            <person name="Kuo A."/>
            <person name="Liang C."/>
            <person name="Lipzen A."/>
            <person name="Lutzoni F."/>
            <person name="Magnuson J."/>
            <person name="Mondo S."/>
            <person name="Nolan M."/>
            <person name="Ohm R."/>
            <person name="Pangilinan J."/>
            <person name="Park H.-J."/>
            <person name="Ramirez L."/>
            <person name="Alfaro M."/>
            <person name="Sun H."/>
            <person name="Tritt A."/>
            <person name="Yoshinaga Y."/>
            <person name="Zwiers L.-H."/>
            <person name="Turgeon B."/>
            <person name="Goodwin S."/>
            <person name="Spatafora J."/>
            <person name="Crous P."/>
            <person name="Grigoriev I."/>
        </authorList>
    </citation>
    <scope>NUCLEOTIDE SEQUENCE</scope>
    <source>
        <strain evidence="7">CBS 379.55</strain>
    </source>
</reference>
<comment type="similarity">
    <text evidence="1">Belongs to the aldo/keto reductase family.</text>
</comment>
<evidence type="ECO:0000259" key="6">
    <source>
        <dbReference type="Pfam" id="PF00248"/>
    </source>
</evidence>